<evidence type="ECO:0000256" key="1">
    <source>
        <dbReference type="SAM" id="Coils"/>
    </source>
</evidence>
<dbReference type="PANTHER" id="PTHR41259">
    <property type="entry name" value="DOUBLE-STRAND BREAK REPAIR RAD50 ATPASE, PUTATIVE-RELATED"/>
    <property type="match status" value="1"/>
</dbReference>
<dbReference type="InterPro" id="IPR027417">
    <property type="entry name" value="P-loop_NTPase"/>
</dbReference>
<proteinExistence type="predicted"/>
<name>A0A7K4HNM7_9EURY</name>
<dbReference type="Pfam" id="PF13514">
    <property type="entry name" value="AAA_27"/>
    <property type="match status" value="1"/>
</dbReference>
<keyword evidence="4" id="KW-1185">Reference proteome</keyword>
<evidence type="ECO:0000313" key="4">
    <source>
        <dbReference type="Proteomes" id="UP000570823"/>
    </source>
</evidence>
<dbReference type="SUPFAM" id="SSF52540">
    <property type="entry name" value="P-loop containing nucleoside triphosphate hydrolases"/>
    <property type="match status" value="1"/>
</dbReference>
<reference evidence="3 4" key="1">
    <citation type="submission" date="2020-06" db="EMBL/GenBank/DDBJ databases">
        <title>Methanofollis fontis sp. nov., a methanogen isolated from marine sediments near a cold seep at Four-Way Closure Ridge offshore southwestern Taiwan.</title>
        <authorList>
            <person name="Chen S.-C."/>
            <person name="Teng N.-H."/>
            <person name="Lin Y.-S."/>
            <person name="Lai M.-C."/>
            <person name="Chen H.-H."/>
            <person name="Wang C.-C."/>
        </authorList>
    </citation>
    <scope>NUCLEOTIDE SEQUENCE [LARGE SCALE GENOMIC DNA]</scope>
    <source>
        <strain evidence="3 4">DSM 2702</strain>
    </source>
</reference>
<dbReference type="PANTHER" id="PTHR41259:SF1">
    <property type="entry name" value="DOUBLE-STRAND BREAK REPAIR RAD50 ATPASE, PUTATIVE-RELATED"/>
    <property type="match status" value="1"/>
</dbReference>
<keyword evidence="1" id="KW-0175">Coiled coil</keyword>
<comment type="caution">
    <text evidence="3">The sequence shown here is derived from an EMBL/GenBank/DDBJ whole genome shotgun (WGS) entry which is preliminary data.</text>
</comment>
<dbReference type="OrthoDB" id="111846at2157"/>
<dbReference type="Gene3D" id="3.40.50.300">
    <property type="entry name" value="P-loop containing nucleotide triphosphate hydrolases"/>
    <property type="match status" value="1"/>
</dbReference>
<feature type="coiled-coil region" evidence="1">
    <location>
        <begin position="275"/>
        <end position="302"/>
    </location>
</feature>
<evidence type="ECO:0000313" key="3">
    <source>
        <dbReference type="EMBL" id="NVO66438.1"/>
    </source>
</evidence>
<accession>A0A7K4HNM7</accession>
<dbReference type="AlphaFoldDB" id="A0A7K4HNM7"/>
<gene>
    <name evidence="3" type="ORF">HWN36_03710</name>
</gene>
<feature type="domain" description="YhaN AAA" evidence="2">
    <location>
        <begin position="1"/>
        <end position="204"/>
    </location>
</feature>
<dbReference type="RefSeq" id="WP_176788134.1">
    <property type="nucleotide sequence ID" value="NZ_JABXWR010000001.1"/>
</dbReference>
<dbReference type="EMBL" id="JABXWR010000001">
    <property type="protein sequence ID" value="NVO66438.1"/>
    <property type="molecule type" value="Genomic_DNA"/>
</dbReference>
<dbReference type="InterPro" id="IPR038734">
    <property type="entry name" value="YhaN_AAA"/>
</dbReference>
<evidence type="ECO:0000259" key="2">
    <source>
        <dbReference type="Pfam" id="PF13514"/>
    </source>
</evidence>
<protein>
    <submittedName>
        <fullName evidence="3">AAA family ATPase</fullName>
    </submittedName>
</protein>
<sequence>MKISSLYIDGFGKFQNWKPSTSFGDGLTAIVGSNEAGKTTLLTFIRRMLYGFPDGRKKDLNHYTPINGGTIGGRLEIQGEDGREYILSRTGIRGSPSLTYADGTTARGSTLSSLLGPCDQIFYENVCAIGLGELQEISTLRRDEIRDRLAAAGAGNLPVRDVATSLQTSADEIYAVRGKKKRINALVSDLKEVEANISTVKKNQREYDQINEEINRMRGAVAEEERKQKTVEEEITYFKALGQAWEAFTEREDARNILSTIPETEPFPGDALEKINQAENEVRRLETEYDDLTKEHTGLKEEIGHCVVRGEVVDQADTIHALEPKTEWYRSQMADLNTISKNNQGIFYPQFTAKTRFLFSASPRGHVFKTGVFR</sequence>
<feature type="coiled-coil region" evidence="1">
    <location>
        <begin position="176"/>
        <end position="234"/>
    </location>
</feature>
<dbReference type="Proteomes" id="UP000570823">
    <property type="component" value="Unassembled WGS sequence"/>
</dbReference>
<organism evidence="3 4">
    <name type="scientific">Methanofollis tationis</name>
    <dbReference type="NCBI Taxonomy" id="81417"/>
    <lineage>
        <taxon>Archaea</taxon>
        <taxon>Methanobacteriati</taxon>
        <taxon>Methanobacteriota</taxon>
        <taxon>Stenosarchaea group</taxon>
        <taxon>Methanomicrobia</taxon>
        <taxon>Methanomicrobiales</taxon>
        <taxon>Methanomicrobiaceae</taxon>
        <taxon>Methanofollis</taxon>
    </lineage>
</organism>